<feature type="signal peptide" evidence="8">
    <location>
        <begin position="1"/>
        <end position="35"/>
    </location>
</feature>
<evidence type="ECO:0000256" key="5">
    <source>
        <dbReference type="ARBA" id="ARBA00023136"/>
    </source>
</evidence>
<comment type="subcellular location">
    <subcellularLocation>
        <location evidence="1 7">Cell outer membrane</location>
        <topology evidence="1 7">Multi-pass membrane protein</topology>
    </subcellularLocation>
</comment>
<organism evidence="10 11">
    <name type="scientific">Marinobacter flavimaris</name>
    <dbReference type="NCBI Taxonomy" id="262076"/>
    <lineage>
        <taxon>Bacteria</taxon>
        <taxon>Pseudomonadati</taxon>
        <taxon>Pseudomonadota</taxon>
        <taxon>Gammaproteobacteria</taxon>
        <taxon>Pseudomonadales</taxon>
        <taxon>Marinobacteraceae</taxon>
        <taxon>Marinobacter</taxon>
    </lineage>
</organism>
<keyword evidence="6 7" id="KW-0998">Cell outer membrane</keyword>
<accession>A0A3D8H5I1</accession>
<dbReference type="SUPFAM" id="SSF56935">
    <property type="entry name" value="Porins"/>
    <property type="match status" value="1"/>
</dbReference>
<dbReference type="InterPro" id="IPR039426">
    <property type="entry name" value="TonB-dep_rcpt-like"/>
</dbReference>
<evidence type="ECO:0000256" key="1">
    <source>
        <dbReference type="ARBA" id="ARBA00004571"/>
    </source>
</evidence>
<dbReference type="AlphaFoldDB" id="A0A3D8H5I1"/>
<sequence length="688" mass="77188">MNKRVCSGGGFSTRNRVSAVLILIAGLTVSGSPKAEPADETHFFTDIPVGVTVSRMMQPASQSGASMTVIDQDMIRASGATEIADLLRLVPGFQVSGATISSPYLVAYHGQSDILQRGLEVMIDGASVYSSYLTVDWQTLGVAIEDIERIEVIRGGGAPTYGYNAFTSTINIITRKPIGTPGVFFSGYVGSRDSRGAMMRYGAGDGPLHYRLTGRYEETEGNRGRSDGKALGFLNLRSQIALSDSDELDVALSASDGDLDNNADVPVLLPNTSRDMRADRQRLRWTRTLGRDRDFYVQFYRRYSEQDDRTSLGLLSDLLGVTPADIPLLFDGRQDQEVQTGVYTFQEKRHDIEVQYRDYHPGAVKWVLGAGGRQESMRSFDTFGDDAWRTDNSYRAFAQASIPLTEQWIVNAGGVLERGDLYETGASYRLALNYMPFWNHTFRLGFSHSERKPTLFEEHYRSALYFDDGTVLRQITFSRGGLEPEELDVIDLGYIGQLFNNGLFVDARIFYERLDNQYRTETDRTSSYPGYLNDGVEIWYDGRVGVDTWGLEGQLKTEPWRGGQLSFQFAFLRSEDRYDVIDTGLISRENHVPDATLSLLFAQKLNHGIEASLGYYFLDDMSWNGDADLGVSPVIAQTHRLDLRLAKRVAQDWLLEGVVQNLTNRYERDVRGESAQDPRFLFRVSAQF</sequence>
<evidence type="ECO:0000313" key="10">
    <source>
        <dbReference type="EMBL" id="RDU41975.1"/>
    </source>
</evidence>
<evidence type="ECO:0000256" key="6">
    <source>
        <dbReference type="ARBA" id="ARBA00023237"/>
    </source>
</evidence>
<dbReference type="GO" id="GO:0009279">
    <property type="term" value="C:cell outer membrane"/>
    <property type="evidence" value="ECO:0007669"/>
    <property type="project" value="UniProtKB-SubCell"/>
</dbReference>
<dbReference type="GO" id="GO:0015344">
    <property type="term" value="F:siderophore uptake transmembrane transporter activity"/>
    <property type="evidence" value="ECO:0007669"/>
    <property type="project" value="TreeGrafter"/>
</dbReference>
<reference evidence="10 11" key="1">
    <citation type="submission" date="2018-08" db="EMBL/GenBank/DDBJ databases">
        <title>Genome sequence of Marinobacter flavimaris KCTC 12185.</title>
        <authorList>
            <person name="Chun J."/>
            <person name="Kim B.-Y."/>
            <person name="Choi S.-B."/>
            <person name="Kwak M.-J."/>
        </authorList>
    </citation>
    <scope>NUCLEOTIDE SEQUENCE [LARGE SCALE GENOMIC DNA]</scope>
    <source>
        <strain evidence="10 11">KCTC 12185</strain>
    </source>
</reference>
<comment type="similarity">
    <text evidence="7">Belongs to the TonB-dependent receptor family.</text>
</comment>
<evidence type="ECO:0000256" key="2">
    <source>
        <dbReference type="ARBA" id="ARBA00022448"/>
    </source>
</evidence>
<keyword evidence="11" id="KW-1185">Reference proteome</keyword>
<comment type="caution">
    <text evidence="10">The sequence shown here is derived from an EMBL/GenBank/DDBJ whole genome shotgun (WGS) entry which is preliminary data.</text>
</comment>
<evidence type="ECO:0000259" key="9">
    <source>
        <dbReference type="Pfam" id="PF07715"/>
    </source>
</evidence>
<feature type="domain" description="TonB-dependent receptor plug" evidence="9">
    <location>
        <begin position="61"/>
        <end position="166"/>
    </location>
</feature>
<dbReference type="InterPro" id="IPR037066">
    <property type="entry name" value="Plug_dom_sf"/>
</dbReference>
<keyword evidence="5 7" id="KW-0472">Membrane</keyword>
<dbReference type="Pfam" id="PF07715">
    <property type="entry name" value="Plug"/>
    <property type="match status" value="1"/>
</dbReference>
<keyword evidence="3 7" id="KW-1134">Transmembrane beta strand</keyword>
<name>A0A3D8H5I1_9GAMM</name>
<dbReference type="PANTHER" id="PTHR30069">
    <property type="entry name" value="TONB-DEPENDENT OUTER MEMBRANE RECEPTOR"/>
    <property type="match status" value="1"/>
</dbReference>
<dbReference type="EMBL" id="QRDH01000002">
    <property type="protein sequence ID" value="RDU41975.1"/>
    <property type="molecule type" value="Genomic_DNA"/>
</dbReference>
<dbReference type="InterPro" id="IPR012910">
    <property type="entry name" value="Plug_dom"/>
</dbReference>
<dbReference type="Gene3D" id="2.170.130.10">
    <property type="entry name" value="TonB-dependent receptor, plug domain"/>
    <property type="match status" value="1"/>
</dbReference>
<dbReference type="InterPro" id="IPR036942">
    <property type="entry name" value="Beta-barrel_TonB_sf"/>
</dbReference>
<dbReference type="PANTHER" id="PTHR30069:SF27">
    <property type="entry name" value="BLL4766 PROTEIN"/>
    <property type="match status" value="1"/>
</dbReference>
<proteinExistence type="inferred from homology"/>
<evidence type="ECO:0000313" key="11">
    <source>
        <dbReference type="Proteomes" id="UP000256431"/>
    </source>
</evidence>
<dbReference type="Proteomes" id="UP000256431">
    <property type="component" value="Unassembled WGS sequence"/>
</dbReference>
<dbReference type="GO" id="GO:0044718">
    <property type="term" value="P:siderophore transmembrane transport"/>
    <property type="evidence" value="ECO:0007669"/>
    <property type="project" value="TreeGrafter"/>
</dbReference>
<protein>
    <recommendedName>
        <fullName evidence="9">TonB-dependent receptor plug domain-containing protein</fullName>
    </recommendedName>
</protein>
<gene>
    <name evidence="10" type="ORF">DXI23_06620</name>
</gene>
<feature type="chain" id="PRO_5017587444" description="TonB-dependent receptor plug domain-containing protein" evidence="8">
    <location>
        <begin position="36"/>
        <end position="688"/>
    </location>
</feature>
<keyword evidence="2 7" id="KW-0813">Transport</keyword>
<dbReference type="PROSITE" id="PS52016">
    <property type="entry name" value="TONB_DEPENDENT_REC_3"/>
    <property type="match status" value="1"/>
</dbReference>
<evidence type="ECO:0000256" key="7">
    <source>
        <dbReference type="PROSITE-ProRule" id="PRU01360"/>
    </source>
</evidence>
<dbReference type="Gene3D" id="2.40.170.20">
    <property type="entry name" value="TonB-dependent receptor, beta-barrel domain"/>
    <property type="match status" value="1"/>
</dbReference>
<evidence type="ECO:0000256" key="3">
    <source>
        <dbReference type="ARBA" id="ARBA00022452"/>
    </source>
</evidence>
<evidence type="ECO:0000256" key="8">
    <source>
        <dbReference type="SAM" id="SignalP"/>
    </source>
</evidence>
<keyword evidence="4 7" id="KW-0812">Transmembrane</keyword>
<evidence type="ECO:0000256" key="4">
    <source>
        <dbReference type="ARBA" id="ARBA00022692"/>
    </source>
</evidence>
<keyword evidence="8" id="KW-0732">Signal</keyword>